<dbReference type="Gene3D" id="3.60.21.70">
    <property type="entry name" value="PhoD-like phosphatase"/>
    <property type="match status" value="1"/>
</dbReference>
<dbReference type="GO" id="GO:0004035">
    <property type="term" value="F:alkaline phosphatase activity"/>
    <property type="evidence" value="ECO:0007669"/>
    <property type="project" value="UniProtKB-EC"/>
</dbReference>
<dbReference type="InterPro" id="IPR052900">
    <property type="entry name" value="Phospholipid_Metab_Enz"/>
</dbReference>
<dbReference type="InterPro" id="IPR032093">
    <property type="entry name" value="PhoD_N"/>
</dbReference>
<keyword evidence="3" id="KW-0378">Hydrolase</keyword>
<dbReference type="Proteomes" id="UP000546701">
    <property type="component" value="Unassembled WGS sequence"/>
</dbReference>
<feature type="domain" description="Phospholipase D N-terminal" evidence="2">
    <location>
        <begin position="41"/>
        <end position="137"/>
    </location>
</feature>
<comment type="caution">
    <text evidence="3">The sequence shown here is derived from an EMBL/GenBank/DDBJ whole genome shotgun (WGS) entry which is preliminary data.</text>
</comment>
<proteinExistence type="predicted"/>
<name>A0A7W9F1Z4_9SPHN</name>
<dbReference type="AlphaFoldDB" id="A0A7W9F1Z4"/>
<keyword evidence="4" id="KW-1185">Reference proteome</keyword>
<feature type="domain" description="PhoD-like phosphatase metallophosphatase" evidence="1">
    <location>
        <begin position="150"/>
        <end position="488"/>
    </location>
</feature>
<dbReference type="SUPFAM" id="SSF56300">
    <property type="entry name" value="Metallo-dependent phosphatases"/>
    <property type="match status" value="1"/>
</dbReference>
<dbReference type="Pfam" id="PF09423">
    <property type="entry name" value="PhoD"/>
    <property type="match status" value="1"/>
</dbReference>
<evidence type="ECO:0000313" key="3">
    <source>
        <dbReference type="EMBL" id="MBB5729977.1"/>
    </source>
</evidence>
<dbReference type="EMBL" id="JACIJR010000005">
    <property type="protein sequence ID" value="MBB5729977.1"/>
    <property type="molecule type" value="Genomic_DNA"/>
</dbReference>
<dbReference type="InterPro" id="IPR018946">
    <property type="entry name" value="PhoD-like_MPP"/>
</dbReference>
<dbReference type="Pfam" id="PF16655">
    <property type="entry name" value="PhoD_N"/>
    <property type="match status" value="1"/>
</dbReference>
<dbReference type="PANTHER" id="PTHR43606">
    <property type="entry name" value="PHOSPHATASE, PUTATIVE (AFU_ORTHOLOGUE AFUA_6G08710)-RELATED"/>
    <property type="match status" value="1"/>
</dbReference>
<dbReference type="RefSeq" id="WP_184075242.1">
    <property type="nucleotide sequence ID" value="NZ_BMJP01000003.1"/>
</dbReference>
<protein>
    <submittedName>
        <fullName evidence="3">Alkaline phosphatase D</fullName>
        <ecNumber evidence="3">3.1.3.1</ecNumber>
    </submittedName>
</protein>
<gene>
    <name evidence="3" type="ORF">FHS99_002473</name>
</gene>
<dbReference type="CDD" id="cd07389">
    <property type="entry name" value="MPP_PhoD"/>
    <property type="match status" value="1"/>
</dbReference>
<dbReference type="EC" id="3.1.3.1" evidence="3"/>
<evidence type="ECO:0000259" key="2">
    <source>
        <dbReference type="Pfam" id="PF16655"/>
    </source>
</evidence>
<evidence type="ECO:0000259" key="1">
    <source>
        <dbReference type="Pfam" id="PF09423"/>
    </source>
</evidence>
<dbReference type="Gene3D" id="2.60.40.380">
    <property type="entry name" value="Purple acid phosphatase-like, N-terminal"/>
    <property type="match status" value="1"/>
</dbReference>
<sequence>MTLEKITRRTLIGGIAATGLAAPAILRAQTQMLFTQYPFRLGVASGDPAPDGFVIWTRLAPDPLVDGGGVPMAPIEVDWVVASDSAFKTIVQKGKAIARPELAHSVHVEVAGLLPDRPYWYRFNVGRERSSAGRAKTTPLAGADIAKLTFGVAGCQHYEDGLFTAYRHLSQEDVDFVFHYGDYIYERRSSPMPIGYDGLPRTFVRSHIGDEIYSIDDYRRRYAQYKQDPDLQAAHAAAPWWTTFDDHEVENNWVGSIDENDTPSGVFLLRRAAAFQAWYEHSPVRASMMPTGAGISMYRRARYGQLLDAHFLDTRQFRTDQPCGDGFEADCAGTSDPKAQVLGTVQEKWLDAALREKRARWNTLAQQVMMMRLDRRTGDEPQPTRNMDSWAGYLSPRERMLERCRGLGNVVVLTGDEHQNYAGELATAKGEAVAVEFVSTSITSGGDGQDKRRTDPQMRAHNPQLKFTNDQRGYLLCSVTPDRWESRFRVVDQVSRPGGQVSTRAVATVEHGVAKLAVS</sequence>
<accession>A0A7W9F1Z4</accession>
<reference evidence="3 4" key="1">
    <citation type="submission" date="2020-08" db="EMBL/GenBank/DDBJ databases">
        <title>Genomic Encyclopedia of Type Strains, Phase IV (KMG-IV): sequencing the most valuable type-strain genomes for metagenomic binning, comparative biology and taxonomic classification.</title>
        <authorList>
            <person name="Goeker M."/>
        </authorList>
    </citation>
    <scope>NUCLEOTIDE SEQUENCE [LARGE SCALE GENOMIC DNA]</scope>
    <source>
        <strain evidence="3 4">DSM 103336</strain>
    </source>
</reference>
<dbReference type="PANTHER" id="PTHR43606:SF2">
    <property type="entry name" value="ALKALINE PHOSPHATASE FAMILY PROTEIN (AFU_ORTHOLOGUE AFUA_5G03860)"/>
    <property type="match status" value="1"/>
</dbReference>
<organism evidence="3 4">
    <name type="scientific">Sphingomonas prati</name>
    <dbReference type="NCBI Taxonomy" id="1843237"/>
    <lineage>
        <taxon>Bacteria</taxon>
        <taxon>Pseudomonadati</taxon>
        <taxon>Pseudomonadota</taxon>
        <taxon>Alphaproteobacteria</taxon>
        <taxon>Sphingomonadales</taxon>
        <taxon>Sphingomonadaceae</taxon>
        <taxon>Sphingomonas</taxon>
    </lineage>
</organism>
<evidence type="ECO:0000313" key="4">
    <source>
        <dbReference type="Proteomes" id="UP000546701"/>
    </source>
</evidence>
<dbReference type="InterPro" id="IPR029052">
    <property type="entry name" value="Metallo-depent_PP-like"/>
</dbReference>
<dbReference type="InterPro" id="IPR038607">
    <property type="entry name" value="PhoD-like_sf"/>
</dbReference>